<dbReference type="GO" id="GO:0015074">
    <property type="term" value="P:DNA integration"/>
    <property type="evidence" value="ECO:0007669"/>
    <property type="project" value="InterPro"/>
</dbReference>
<keyword evidence="6" id="KW-1185">Reference proteome</keyword>
<dbReference type="InterPro" id="IPR013762">
    <property type="entry name" value="Integrase-like_cat_sf"/>
</dbReference>
<dbReference type="Gene3D" id="1.10.443.10">
    <property type="entry name" value="Intergrase catalytic core"/>
    <property type="match status" value="1"/>
</dbReference>
<dbReference type="AlphaFoldDB" id="A0A8S3RDA9"/>
<dbReference type="OrthoDB" id="10058284at2759"/>
<dbReference type="EMBL" id="CAJPWZ010000965">
    <property type="protein sequence ID" value="CAG2204571.1"/>
    <property type="molecule type" value="Genomic_DNA"/>
</dbReference>
<dbReference type="Proteomes" id="UP000683360">
    <property type="component" value="Unassembled WGS sequence"/>
</dbReference>
<dbReference type="SUPFAM" id="SSF56672">
    <property type="entry name" value="DNA/RNA polymerases"/>
    <property type="match status" value="1"/>
</dbReference>
<name>A0A8S3RDA9_MYTED</name>
<dbReference type="Gene3D" id="1.10.150.130">
    <property type="match status" value="1"/>
</dbReference>
<evidence type="ECO:0000256" key="2">
    <source>
        <dbReference type="ARBA" id="ARBA00023172"/>
    </source>
</evidence>
<dbReference type="SUPFAM" id="SSF47823">
    <property type="entry name" value="lambda integrase-like, N-terminal domain"/>
    <property type="match status" value="1"/>
</dbReference>
<proteinExistence type="predicted"/>
<feature type="region of interest" description="Disordered" evidence="4">
    <location>
        <begin position="136"/>
        <end position="171"/>
    </location>
</feature>
<dbReference type="SUPFAM" id="SSF56349">
    <property type="entry name" value="DNA breaking-rejoining enzymes"/>
    <property type="match status" value="1"/>
</dbReference>
<organism evidence="5 6">
    <name type="scientific">Mytilus edulis</name>
    <name type="common">Blue mussel</name>
    <dbReference type="NCBI Taxonomy" id="6550"/>
    <lineage>
        <taxon>Eukaryota</taxon>
        <taxon>Metazoa</taxon>
        <taxon>Spiralia</taxon>
        <taxon>Lophotrochozoa</taxon>
        <taxon>Mollusca</taxon>
        <taxon>Bivalvia</taxon>
        <taxon>Autobranchia</taxon>
        <taxon>Pteriomorphia</taxon>
        <taxon>Mytilida</taxon>
        <taxon>Mytiloidea</taxon>
        <taxon>Mytilidae</taxon>
        <taxon>Mytilinae</taxon>
        <taxon>Mytilus</taxon>
    </lineage>
</organism>
<comment type="caution">
    <text evidence="5">The sequence shown here is derived from an EMBL/GenBank/DDBJ whole genome shotgun (WGS) entry which is preliminary data.</text>
</comment>
<dbReference type="CDD" id="cd09275">
    <property type="entry name" value="RNase_HI_RT_DIRS1"/>
    <property type="match status" value="1"/>
</dbReference>
<keyword evidence="2" id="KW-0233">DNA recombination</keyword>
<dbReference type="PANTHER" id="PTHR33050">
    <property type="entry name" value="REVERSE TRANSCRIPTASE DOMAIN-CONTAINING PROTEIN"/>
    <property type="match status" value="1"/>
</dbReference>
<accession>A0A8S3RDA9</accession>
<dbReference type="InterPro" id="IPR011010">
    <property type="entry name" value="DNA_brk_join_enz"/>
</dbReference>
<protein>
    <submittedName>
        <fullName evidence="5">Uncharacterized protein</fullName>
    </submittedName>
</protein>
<feature type="compositionally biased region" description="Low complexity" evidence="4">
    <location>
        <begin position="136"/>
        <end position="152"/>
    </location>
</feature>
<evidence type="ECO:0000313" key="5">
    <source>
        <dbReference type="EMBL" id="CAG2204571.1"/>
    </source>
</evidence>
<reference evidence="5" key="1">
    <citation type="submission" date="2021-03" db="EMBL/GenBank/DDBJ databases">
        <authorList>
            <person name="Bekaert M."/>
        </authorList>
    </citation>
    <scope>NUCLEOTIDE SEQUENCE</scope>
</reference>
<dbReference type="GO" id="GO:0006310">
    <property type="term" value="P:DNA recombination"/>
    <property type="evidence" value="ECO:0007669"/>
    <property type="project" value="UniProtKB-KW"/>
</dbReference>
<keyword evidence="3" id="KW-0175">Coiled coil</keyword>
<evidence type="ECO:0000256" key="4">
    <source>
        <dbReference type="SAM" id="MobiDB-lite"/>
    </source>
</evidence>
<sequence length="1178" mass="133740">MGPKRQGRKRQAPYDPELLENWTVNRLRSELISKNITFPTNAKRMALVRLLRPATSSVDDVSDGGHDTMLAVPQESSARSQNATPNVNNNNNDRTAVLVDLVSKLSSNVQNLQQNVISLNNKVTVLTNNLPQNNNISTSPIVPSTSSRSPVVNDSVDGSQPIQNTITSVPITSPSSTGNYSIESAMQSFQTSSFNRHVPTAAAGSEAQAREVDTRGYKRTCYGYSAESLPLVETISPQLRNNITAGRDVNLASLLIPFYAGLCSDNIEQFPYHNKPDPRLNRSLSIGEFVQAFSIYKNVMCSAYPQRRNELDLYERDIVDMATRYGGRGFYEYHKQFSLQSAAHLNYNNIMVDWSVRNNALFCNIFANLKPNTCEHCHSTLHLTGFCPSLVHKEGTRGTLNYPTTKGTKSDFYGRSIVKHNGREVCNNYNGEKGCNYAKCYNLHICLLCKKDHSLNECNVSKNEEGPQKSGAHMFRKRSSQGKYSRKKRLIVDLSAPHDDELNPSLNELIDKEEFSLSYVKIDDAVDIIKKLGQGAWLIKTDITDAFKIIPVSPHLWPYQDDFLVIEPQSADAVQTKDTLLAIFDSLGIPLSAKKTVGPCKVIEYLGIFLDSELMEARLPLEKVNRICEFIETFRNRKHCTKKEILSLLGHMNFASRVILHGRSFVSHLIALSTKAKKLHHRIQLNLDCRLDLDMWLLFLKEWNGVSFFINDNITEAADMELYTDATQKSFAGFYKNQWFQGDFPLEVMDEQTSMAFFELYPIVMACVLWGHNWNRKRILFHCDNMSTVDIISKGRSKVKSIMKLMRKLTFHAATHHFIIHAQHIPDAEIQNTSTGCRRDVSALPIAFPNNDVLEQQARNLWDLSLCRRTKQTYRSALQSFITFMNMSGIQGSIMCLPSISEDHLIYFATHCKNSKNLQHDTIKMYIAGVRYHYLRAGLNDPTAGTERLPYIMRGIKKSQNNVSRNRLPITSEVLKRLCNLLSTGVFSPFMDLMLQCAFVTAFFGFLRCGEFTCKTKDDYLNCVIIDDVEISLLHDRFVLKLKTSKTDPFRLGVEITINENDIFRPVHIMNKYLKYRLQLGALANFPLFVESELDSSRPLSRATFINYLRQLLIRLGYKESDFCGHSFRIGAATSAAAAGIEDHIIQTLGRWSSDCYIRYIRTDKRVISKAQQIMCHF</sequence>
<dbReference type="InterPro" id="IPR052055">
    <property type="entry name" value="Hepadnavirus_pol/RT"/>
</dbReference>
<evidence type="ECO:0000313" key="6">
    <source>
        <dbReference type="Proteomes" id="UP000683360"/>
    </source>
</evidence>
<evidence type="ECO:0000256" key="1">
    <source>
        <dbReference type="ARBA" id="ARBA00023125"/>
    </source>
</evidence>
<gene>
    <name evidence="5" type="ORF">MEDL_18983</name>
</gene>
<dbReference type="PANTHER" id="PTHR33050:SF8">
    <property type="entry name" value="REVERSE TRANSCRIPTASE DOMAIN-CONTAINING PROTEIN"/>
    <property type="match status" value="1"/>
</dbReference>
<evidence type="ECO:0000256" key="3">
    <source>
        <dbReference type="SAM" id="Coils"/>
    </source>
</evidence>
<keyword evidence="1" id="KW-0238">DNA-binding</keyword>
<dbReference type="GO" id="GO:0003677">
    <property type="term" value="F:DNA binding"/>
    <property type="evidence" value="ECO:0007669"/>
    <property type="project" value="UniProtKB-KW"/>
</dbReference>
<dbReference type="InterPro" id="IPR043502">
    <property type="entry name" value="DNA/RNA_pol_sf"/>
</dbReference>
<dbReference type="InterPro" id="IPR010998">
    <property type="entry name" value="Integrase_recombinase_N"/>
</dbReference>
<feature type="coiled-coil region" evidence="3">
    <location>
        <begin position="102"/>
        <end position="129"/>
    </location>
</feature>